<dbReference type="AlphaFoldDB" id="A0AAU9JKN2"/>
<proteinExistence type="predicted"/>
<comment type="caution">
    <text evidence="1">The sequence shown here is derived from an EMBL/GenBank/DDBJ whole genome shotgun (WGS) entry which is preliminary data.</text>
</comment>
<organism evidence="1 2">
    <name type="scientific">Blepharisma stoltei</name>
    <dbReference type="NCBI Taxonomy" id="1481888"/>
    <lineage>
        <taxon>Eukaryota</taxon>
        <taxon>Sar</taxon>
        <taxon>Alveolata</taxon>
        <taxon>Ciliophora</taxon>
        <taxon>Postciliodesmatophora</taxon>
        <taxon>Heterotrichea</taxon>
        <taxon>Heterotrichida</taxon>
        <taxon>Blepharismidae</taxon>
        <taxon>Blepharisma</taxon>
    </lineage>
</organism>
<reference evidence="1" key="1">
    <citation type="submission" date="2021-09" db="EMBL/GenBank/DDBJ databases">
        <authorList>
            <consortium name="AG Swart"/>
            <person name="Singh M."/>
            <person name="Singh A."/>
            <person name="Seah K."/>
            <person name="Emmerich C."/>
        </authorList>
    </citation>
    <scope>NUCLEOTIDE SEQUENCE</scope>
    <source>
        <strain evidence="1">ATCC30299</strain>
    </source>
</reference>
<sequence length="95" mass="11785">MRLGCSFKPKNYKSLRSFDNDFWKFLFVYSSKEWRVRRVINYFMMKIELTTIKYKLTETKLKKNNLQVYWWKCYNNDLLMMKTDGSMRTLPKNKI</sequence>
<keyword evidence="2" id="KW-1185">Reference proteome</keyword>
<dbReference type="Proteomes" id="UP001162131">
    <property type="component" value="Unassembled WGS sequence"/>
</dbReference>
<evidence type="ECO:0000313" key="2">
    <source>
        <dbReference type="Proteomes" id="UP001162131"/>
    </source>
</evidence>
<evidence type="ECO:0000313" key="1">
    <source>
        <dbReference type="EMBL" id="CAG9326190.1"/>
    </source>
</evidence>
<name>A0AAU9JKN2_9CILI</name>
<dbReference type="EMBL" id="CAJZBQ010000040">
    <property type="protein sequence ID" value="CAG9326190.1"/>
    <property type="molecule type" value="Genomic_DNA"/>
</dbReference>
<gene>
    <name evidence="1" type="ORF">BSTOLATCC_MIC40622</name>
</gene>
<protein>
    <submittedName>
        <fullName evidence="1">Uncharacterized protein</fullName>
    </submittedName>
</protein>
<accession>A0AAU9JKN2</accession>